<protein>
    <submittedName>
        <fullName evidence="1">Uncharacterized protein</fullName>
    </submittedName>
</protein>
<dbReference type="RefSeq" id="WP_123205037.1">
    <property type="nucleotide sequence ID" value="NZ_RBEE01000010.1"/>
</dbReference>
<dbReference type="Proteomes" id="UP000274046">
    <property type="component" value="Unassembled WGS sequence"/>
</dbReference>
<evidence type="ECO:0000313" key="2">
    <source>
        <dbReference type="Proteomes" id="UP000274046"/>
    </source>
</evidence>
<organism evidence="1 2">
    <name type="scientific">Pedobacter jejuensis</name>
    <dbReference type="NCBI Taxonomy" id="1268550"/>
    <lineage>
        <taxon>Bacteria</taxon>
        <taxon>Pseudomonadati</taxon>
        <taxon>Bacteroidota</taxon>
        <taxon>Sphingobacteriia</taxon>
        <taxon>Sphingobacteriales</taxon>
        <taxon>Sphingobacteriaceae</taxon>
        <taxon>Pedobacter</taxon>
    </lineage>
</organism>
<keyword evidence="2" id="KW-1185">Reference proteome</keyword>
<reference evidence="1 2" key="1">
    <citation type="submission" date="2018-10" db="EMBL/GenBank/DDBJ databases">
        <title>Genome sequencing of Pedobacter jejuensis TNB23.</title>
        <authorList>
            <person name="Cho Y.-J."/>
            <person name="Cho A."/>
            <person name="Kim O.-S."/>
        </authorList>
    </citation>
    <scope>NUCLEOTIDE SEQUENCE [LARGE SCALE GENOMIC DNA]</scope>
    <source>
        <strain evidence="1 2">TNB23</strain>
    </source>
</reference>
<gene>
    <name evidence="1" type="ORF">D7004_06380</name>
</gene>
<accession>A0A3N0BZG7</accession>
<dbReference type="AlphaFoldDB" id="A0A3N0BZG7"/>
<name>A0A3N0BZG7_9SPHI</name>
<sequence length="163" mass="18510">MNKFRINYEAFEGCDDSSAELIYQLVRSGAKVKIQKRKSFALLKVVNTFKDVIPRNTKHYQYKTDALRQTVHNDQILCFGIANPGAIWLDKSEMIKLQLENNCASVSLLLYSENILADTATASKIMDIDRIEDGYLISGPICYDGSVLHQIRNINDLTIHLIL</sequence>
<dbReference type="EMBL" id="RBEE01000010">
    <property type="protein sequence ID" value="RNL54747.1"/>
    <property type="molecule type" value="Genomic_DNA"/>
</dbReference>
<dbReference type="OrthoDB" id="769573at2"/>
<comment type="caution">
    <text evidence="1">The sequence shown here is derived from an EMBL/GenBank/DDBJ whole genome shotgun (WGS) entry which is preliminary data.</text>
</comment>
<evidence type="ECO:0000313" key="1">
    <source>
        <dbReference type="EMBL" id="RNL54747.1"/>
    </source>
</evidence>
<proteinExistence type="predicted"/>